<evidence type="ECO:0008006" key="3">
    <source>
        <dbReference type="Google" id="ProtNLM"/>
    </source>
</evidence>
<organism evidence="1 2">
    <name type="scientific">Nitrospina watsonii</name>
    <dbReference type="NCBI Taxonomy" id="1323948"/>
    <lineage>
        <taxon>Bacteria</taxon>
        <taxon>Pseudomonadati</taxon>
        <taxon>Nitrospinota/Tectimicrobiota group</taxon>
        <taxon>Nitrospinota</taxon>
        <taxon>Nitrospinia</taxon>
        <taxon>Nitrospinales</taxon>
        <taxon>Nitrospinaceae</taxon>
        <taxon>Nitrospina</taxon>
    </lineage>
</organism>
<dbReference type="Gene3D" id="3.10.450.360">
    <property type="match status" value="1"/>
</dbReference>
<gene>
    <name evidence="1" type="ORF">NSPWAT_2638</name>
</gene>
<dbReference type="EMBL" id="OX336137">
    <property type="protein sequence ID" value="CAI2719494.1"/>
    <property type="molecule type" value="Genomic_DNA"/>
</dbReference>
<keyword evidence="2" id="KW-1185">Reference proteome</keyword>
<protein>
    <recommendedName>
        <fullName evidence="3">Beta-lactamase-inhibitor-like PepSY-like domain-containing protein</fullName>
    </recommendedName>
</protein>
<name>A0ABM9HHI6_9BACT</name>
<dbReference type="PROSITE" id="PS51257">
    <property type="entry name" value="PROKAR_LIPOPROTEIN"/>
    <property type="match status" value="1"/>
</dbReference>
<proteinExistence type="predicted"/>
<sequence>MMKRELAATLTLTLFLIGASGCGVMHGHKTVTLDQVDPAARTVIDTYTKDGNIDEIHTGHEDGHGIYKVHYKKNGRENELQVTSKGAVLEWEEAVTMEELPAAVNGTVTRITHGSTIKELVKEVEEGDMFYEVEFDKDGKENEVKIAEDGSILEWETE</sequence>
<dbReference type="Proteomes" id="UP001157733">
    <property type="component" value="Chromosome"/>
</dbReference>
<reference evidence="1 2" key="1">
    <citation type="submission" date="2022-09" db="EMBL/GenBank/DDBJ databases">
        <authorList>
            <person name="Kop L."/>
        </authorList>
    </citation>
    <scope>NUCLEOTIDE SEQUENCE [LARGE SCALE GENOMIC DNA]</scope>
    <source>
        <strain evidence="1 2">347</strain>
    </source>
</reference>
<evidence type="ECO:0000313" key="1">
    <source>
        <dbReference type="EMBL" id="CAI2719494.1"/>
    </source>
</evidence>
<accession>A0ABM9HHI6</accession>
<evidence type="ECO:0000313" key="2">
    <source>
        <dbReference type="Proteomes" id="UP001157733"/>
    </source>
</evidence>
<dbReference type="SUPFAM" id="SSF160574">
    <property type="entry name" value="BT0923-like"/>
    <property type="match status" value="1"/>
</dbReference>
<dbReference type="RefSeq" id="WP_282012323.1">
    <property type="nucleotide sequence ID" value="NZ_OX336137.1"/>
</dbReference>